<keyword evidence="3" id="KW-0067">ATP-binding</keyword>
<evidence type="ECO:0000313" key="4">
    <source>
        <dbReference type="Proteomes" id="UP001142400"/>
    </source>
</evidence>
<dbReference type="PANTHER" id="PTHR30153">
    <property type="entry name" value="REPLICATIVE DNA HELICASE DNAB"/>
    <property type="match status" value="1"/>
</dbReference>
<dbReference type="GO" id="GO:0003678">
    <property type="term" value="F:DNA helicase activity"/>
    <property type="evidence" value="ECO:0007669"/>
    <property type="project" value="InterPro"/>
</dbReference>
<keyword evidence="3" id="KW-0378">Hydrolase</keyword>
<sequence length="780" mass="82731">MAEDTPGTTTTTAGAVRRWGIDEARKALYDLVDAAAAGRSALIGRGTKCAVLSPLSHLDSTWQAQLSTLSATPVTTARGKLGDLLAAAASGTPQLLLHRRTPVAALPPATPEALSPSSASAARQATITSPDVAAATRRLTALDDALDEVLTPSASGHGQAVSFGIPTLDTALGGLRPGTLTLIAAAPGAGGSLFAAAAARHTALTRGLPVLYAASGLTRADIAARIIAAETPVDYRRLRTGALTAAEEQAATETRGRLAGAPLHMDDGTDLTAEVIAQTVPDITGLTLVVVDRLQYTHDPVVPLSGPELPAVTRVLAHLARTQDIPVLAVLDTDLPEVVAALDPDVTLTLTRTGEHARIDVSERDFGPQTTTQLRAELPYARFTDPADSAPAFGSVQATPASPESHRPPRSVREAATIQCPAPSGTASAPEQPHPVSAAAPARQRRVSSAKASLSTFVSDRVARALEERGGDADAALKALAGDGGSAIPDVMELFEATRVETSYQHTTYPKLPEPLVRKRRDNADEVWEARPKFTNPAVPDGTEVTELDINAAYLAALQSAHLPIRTITHNPEGWDDLANYGKGLDLSGICRIDPIDWQHPELPHPLGDDREMSGTLWVPTSVVLGLRDLASLLYGELCTPPVIREAYVAKGSASLFKTLVNVLNETRMQAVSEGDELTKTYVAAMYAKLVSTMGDSRKNHELRRPEWQHIIRGQAFSNLRRKAVRAHQAGLTVVQVGGTDELHLAGDVWAARWNGRPLFMEGRALNQIKVKRISRLGER</sequence>
<name>A0A9X2M4F6_STRMQ</name>
<dbReference type="EMBL" id="JANIIC010000064">
    <property type="protein sequence ID" value="MCQ8834833.1"/>
    <property type="molecule type" value="Genomic_DNA"/>
</dbReference>
<dbReference type="Gene3D" id="3.40.50.300">
    <property type="entry name" value="P-loop containing nucleotide triphosphate hydrolases"/>
    <property type="match status" value="1"/>
</dbReference>
<reference evidence="3" key="1">
    <citation type="submission" date="2022-06" db="EMBL/GenBank/DDBJ databases">
        <title>WGS of actinobacteria.</title>
        <authorList>
            <person name="Thawai C."/>
        </authorList>
    </citation>
    <scope>NUCLEOTIDE SEQUENCE</scope>
    <source>
        <strain evidence="3">DSM 42010</strain>
    </source>
</reference>
<accession>A0A9X2M4F6</accession>
<protein>
    <submittedName>
        <fullName evidence="3">DnaB helicase C-terminal domain-containing protein</fullName>
    </submittedName>
</protein>
<dbReference type="AlphaFoldDB" id="A0A9X2M4F6"/>
<dbReference type="InterPro" id="IPR027417">
    <property type="entry name" value="P-loop_NTPase"/>
</dbReference>
<dbReference type="GO" id="GO:0006260">
    <property type="term" value="P:DNA replication"/>
    <property type="evidence" value="ECO:0007669"/>
    <property type="project" value="InterPro"/>
</dbReference>
<keyword evidence="4" id="KW-1185">Reference proteome</keyword>
<feature type="region of interest" description="Disordered" evidence="1">
    <location>
        <begin position="386"/>
        <end position="451"/>
    </location>
</feature>
<organism evidence="3 4">
    <name type="scientific">Streptomyces malaysiensis subsp. samsunensis</name>
    <dbReference type="NCBI Taxonomy" id="459658"/>
    <lineage>
        <taxon>Bacteria</taxon>
        <taxon>Bacillati</taxon>
        <taxon>Actinomycetota</taxon>
        <taxon>Actinomycetes</taxon>
        <taxon>Kitasatosporales</taxon>
        <taxon>Streptomycetaceae</taxon>
        <taxon>Streptomyces</taxon>
        <taxon>Streptomyces violaceusniger group</taxon>
    </lineage>
</organism>
<dbReference type="InterPro" id="IPR007694">
    <property type="entry name" value="DNA_helicase_DnaB-like_C"/>
</dbReference>
<dbReference type="GO" id="GO:0005829">
    <property type="term" value="C:cytosol"/>
    <property type="evidence" value="ECO:0007669"/>
    <property type="project" value="TreeGrafter"/>
</dbReference>
<comment type="caution">
    <text evidence="3">The sequence shown here is derived from an EMBL/GenBank/DDBJ whole genome shotgun (WGS) entry which is preliminary data.</text>
</comment>
<feature type="domain" description="SF4 helicase" evidence="2">
    <location>
        <begin position="154"/>
        <end position="354"/>
    </location>
</feature>
<evidence type="ECO:0000256" key="1">
    <source>
        <dbReference type="SAM" id="MobiDB-lite"/>
    </source>
</evidence>
<dbReference type="PANTHER" id="PTHR30153:SF2">
    <property type="entry name" value="REPLICATIVE DNA HELICASE"/>
    <property type="match status" value="1"/>
</dbReference>
<evidence type="ECO:0000259" key="2">
    <source>
        <dbReference type="PROSITE" id="PS51199"/>
    </source>
</evidence>
<dbReference type="PROSITE" id="PS51199">
    <property type="entry name" value="SF4_HELICASE"/>
    <property type="match status" value="1"/>
</dbReference>
<keyword evidence="3" id="KW-0347">Helicase</keyword>
<evidence type="ECO:0000313" key="3">
    <source>
        <dbReference type="EMBL" id="MCQ8834833.1"/>
    </source>
</evidence>
<dbReference type="SUPFAM" id="SSF52540">
    <property type="entry name" value="P-loop containing nucleoside triphosphate hydrolases"/>
    <property type="match status" value="1"/>
</dbReference>
<dbReference type="GO" id="GO:0005524">
    <property type="term" value="F:ATP binding"/>
    <property type="evidence" value="ECO:0007669"/>
    <property type="project" value="InterPro"/>
</dbReference>
<feature type="compositionally biased region" description="Basic and acidic residues" evidence="1">
    <location>
        <begin position="404"/>
        <end position="413"/>
    </location>
</feature>
<dbReference type="Proteomes" id="UP001142400">
    <property type="component" value="Unassembled WGS sequence"/>
</dbReference>
<proteinExistence type="predicted"/>
<keyword evidence="3" id="KW-0547">Nucleotide-binding</keyword>
<gene>
    <name evidence="3" type="ORF">NQU54_38685</name>
</gene>
<dbReference type="RefSeq" id="WP_257635074.1">
    <property type="nucleotide sequence ID" value="NZ_JANIIC010000064.1"/>
</dbReference>
<dbReference type="Pfam" id="PF03796">
    <property type="entry name" value="DnaB_C"/>
    <property type="match status" value="1"/>
</dbReference>